<keyword evidence="7" id="KW-1015">Disulfide bond</keyword>
<evidence type="ECO:0000256" key="3">
    <source>
        <dbReference type="ARBA" id="ARBA00022723"/>
    </source>
</evidence>
<name>G3P0P0_GASAC</name>
<dbReference type="SMART" id="SM00110">
    <property type="entry name" value="C1Q"/>
    <property type="match status" value="1"/>
</dbReference>
<dbReference type="Gene3D" id="2.60.120.40">
    <property type="match status" value="1"/>
</dbReference>
<dbReference type="PANTHER" id="PTHR11475">
    <property type="entry name" value="OXIDASE/PEROXIDASE"/>
    <property type="match status" value="1"/>
</dbReference>
<organism evidence="12 13">
    <name type="scientific">Gasterosteus aculeatus aculeatus</name>
    <name type="common">three-spined stickleback</name>
    <dbReference type="NCBI Taxonomy" id="481459"/>
    <lineage>
        <taxon>Eukaryota</taxon>
        <taxon>Metazoa</taxon>
        <taxon>Chordata</taxon>
        <taxon>Craniata</taxon>
        <taxon>Vertebrata</taxon>
        <taxon>Euteleostomi</taxon>
        <taxon>Actinopterygii</taxon>
        <taxon>Neopterygii</taxon>
        <taxon>Teleostei</taxon>
        <taxon>Neoteleostei</taxon>
        <taxon>Acanthomorphata</taxon>
        <taxon>Eupercaria</taxon>
        <taxon>Perciformes</taxon>
        <taxon>Cottioidei</taxon>
        <taxon>Gasterosteales</taxon>
        <taxon>Gasterosteidae</taxon>
        <taxon>Gasterosteus</taxon>
    </lineage>
</organism>
<evidence type="ECO:0000256" key="5">
    <source>
        <dbReference type="ARBA" id="ARBA00023002"/>
    </source>
</evidence>
<evidence type="ECO:0000313" key="13">
    <source>
        <dbReference type="Proteomes" id="UP000007635"/>
    </source>
</evidence>
<dbReference type="Proteomes" id="UP000007635">
    <property type="component" value="Chromosome XIII"/>
</dbReference>
<keyword evidence="13" id="KW-1185">Reference proteome</keyword>
<dbReference type="GO" id="GO:0020037">
    <property type="term" value="F:heme binding"/>
    <property type="evidence" value="ECO:0007669"/>
    <property type="project" value="InterPro"/>
</dbReference>
<evidence type="ECO:0000256" key="2">
    <source>
        <dbReference type="ARBA" id="ARBA00022617"/>
    </source>
</evidence>
<dbReference type="PROSITE" id="PS50871">
    <property type="entry name" value="C1Q"/>
    <property type="match status" value="1"/>
</dbReference>
<dbReference type="PRINTS" id="PR00457">
    <property type="entry name" value="ANPEROXIDASE"/>
</dbReference>
<dbReference type="SUPFAM" id="SSF48113">
    <property type="entry name" value="Heme-dependent peroxidases"/>
    <property type="match status" value="1"/>
</dbReference>
<dbReference type="eggNOG" id="KOG2408">
    <property type="taxonomic scope" value="Eukaryota"/>
</dbReference>
<dbReference type="FunFam" id="1.10.640.10:FF:000001">
    <property type="entry name" value="Peroxidasin homolog"/>
    <property type="match status" value="1"/>
</dbReference>
<protein>
    <recommendedName>
        <fullName evidence="11">C1q domain-containing protein</fullName>
    </recommendedName>
</protein>
<dbReference type="InterPro" id="IPR010255">
    <property type="entry name" value="Haem_peroxidase_sf"/>
</dbReference>
<evidence type="ECO:0000256" key="10">
    <source>
        <dbReference type="SAM" id="MobiDB-lite"/>
    </source>
</evidence>
<dbReference type="InterPro" id="IPR008983">
    <property type="entry name" value="Tumour_necrosis_fac-like_dom"/>
</dbReference>
<evidence type="ECO:0000256" key="1">
    <source>
        <dbReference type="ARBA" id="ARBA00001970"/>
    </source>
</evidence>
<dbReference type="GO" id="GO:0006979">
    <property type="term" value="P:response to oxidative stress"/>
    <property type="evidence" value="ECO:0007669"/>
    <property type="project" value="InterPro"/>
</dbReference>
<dbReference type="InterPro" id="IPR019791">
    <property type="entry name" value="Haem_peroxidase_animal"/>
</dbReference>
<reference evidence="12" key="3">
    <citation type="submission" date="2025-09" db="UniProtKB">
        <authorList>
            <consortium name="Ensembl"/>
        </authorList>
    </citation>
    <scope>IDENTIFICATION</scope>
</reference>
<dbReference type="PRINTS" id="PR00007">
    <property type="entry name" value="COMPLEMNTC1Q"/>
</dbReference>
<dbReference type="Pfam" id="PF03098">
    <property type="entry name" value="An_peroxidase"/>
    <property type="match status" value="1"/>
</dbReference>
<keyword evidence="2 9" id="KW-0349">Heme</keyword>
<sequence length="924" mass="103426">MIDGWVSLPIYKLTALHLKRSRLLGAIRRLLYLCFQLSPGPFGLVVFPEMKFPLCLLAAVLYLSLQCQVNAESHLSRSAIERAVIAAKATVDSAYEYSRRVSVDRVRRNAVSPSDVLRLLKQPAGATRNAVRSADYMENAVKLIQASLHRRQKRSINATDLISAEDLKFIAELTGCSARRQNPTCPTESKFRTPSNTCNNRKNPRWGASNTPFARWLPAEYQDGISLPKGFDPERKVNSFVLPLVRAVSNNILKTAKADVEIDPLYTYLVTIFAQWTDHDLTLTPTSPVIRSFNNGMDCAKSCENSEPCFPIKFPKNDPRNASEECIPFFRSAPACGSGNTGHIFGASTVRQQINSLTAFLDVGQVYGSEDTKVRFLRNLTSNEGLLRVNTRFDDNGRELLPFSSMTTNMCATRKRITNDSFAEEVPCFVAGDDRVDENIGLNSLHTLFMREHNRLARALAKLNPHWDGERLYQEARKIMGGYTQVLTFRDFLHHIVGPDFIASHLSTYPGYDENVDPSIANVFATAAFRFAHLMVQPKMFRLNEQYEEHPVYPSPLLHKSFFAPWRVVFEGGVDPLIRGLVGRQAKLNTQDNMMTDELRDRLFQFTQKLALDLASLNMQRARDHAIPGYNQWRKFCGLSQPKNLNELSQVLNNRDLAKRLLDLYSTPDNIDVWLGGVAEPFVRGARVGPLFACLISTQFQRIRQGDRLWWENDGVFTDAQKNSLRSTSLARIICDNTGITEVPEKPFQYRPRGTGYTKCENIAPFDLGPWKENSNERGPPGPPGPSGPSGPPGPPGSAHKVAFSVRLGNNFPKPGVPLVFRDVIYNGQNSYDTSTGVFTCAQPGVYEFQFHCTIHDGTGSVDLIRNSKLILHSFTTTQSGYLIASGSVYVKLDKGDRVYLVANYGGNGLTTDSYFSGHLLFTE</sequence>
<keyword evidence="4" id="KW-0732">Signal</keyword>
<dbReference type="InParanoid" id="G3P0P0"/>
<evidence type="ECO:0000256" key="9">
    <source>
        <dbReference type="PIRSR" id="PIRSR619791-2"/>
    </source>
</evidence>
<dbReference type="GO" id="GO:0005615">
    <property type="term" value="C:extracellular space"/>
    <property type="evidence" value="ECO:0007669"/>
    <property type="project" value="TreeGrafter"/>
</dbReference>
<reference evidence="12" key="2">
    <citation type="submission" date="2025-08" db="UniProtKB">
        <authorList>
            <consortium name="Ensembl"/>
        </authorList>
    </citation>
    <scope>IDENTIFICATION</scope>
</reference>
<evidence type="ECO:0000256" key="8">
    <source>
        <dbReference type="ARBA" id="ARBA00061342"/>
    </source>
</evidence>
<reference evidence="12 13" key="1">
    <citation type="journal article" date="2021" name="G3 (Bethesda)">
        <title>Improved contiguity of the threespine stickleback genome using long-read sequencing.</title>
        <authorList>
            <person name="Nath S."/>
            <person name="Shaw D.E."/>
            <person name="White M.A."/>
        </authorList>
    </citation>
    <scope>NUCLEOTIDE SEQUENCE [LARGE SCALE GENOMIC DNA]</scope>
    <source>
        <strain evidence="12 13">Lake Benthic</strain>
    </source>
</reference>
<dbReference type="GO" id="GO:0004601">
    <property type="term" value="F:peroxidase activity"/>
    <property type="evidence" value="ECO:0007669"/>
    <property type="project" value="InterPro"/>
</dbReference>
<dbReference type="Ensembl" id="ENSGACT00000011186.2">
    <property type="protein sequence ID" value="ENSGACP00000011163.2"/>
    <property type="gene ID" value="ENSGACG00000008429.2"/>
</dbReference>
<feature type="compositionally biased region" description="Polar residues" evidence="10">
    <location>
        <begin position="181"/>
        <end position="201"/>
    </location>
</feature>
<keyword evidence="3 9" id="KW-0479">Metal-binding</keyword>
<feature type="domain" description="C1q" evidence="11">
    <location>
        <begin position="797"/>
        <end position="924"/>
    </location>
</feature>
<feature type="binding site" description="axial binding residue" evidence="9">
    <location>
        <position position="533"/>
    </location>
    <ligand>
        <name>heme b</name>
        <dbReference type="ChEBI" id="CHEBI:60344"/>
    </ligand>
    <ligandPart>
        <name>Fe</name>
        <dbReference type="ChEBI" id="CHEBI:18248"/>
    </ligandPart>
</feature>
<dbReference type="GeneTree" id="ENSGT00940000156009"/>
<dbReference type="GO" id="GO:0046872">
    <property type="term" value="F:metal ion binding"/>
    <property type="evidence" value="ECO:0007669"/>
    <property type="project" value="UniProtKB-KW"/>
</dbReference>
<feature type="region of interest" description="Disordered" evidence="10">
    <location>
        <begin position="181"/>
        <end position="206"/>
    </location>
</feature>
<comment type="cofactor">
    <cofactor evidence="1">
        <name>heme b</name>
        <dbReference type="ChEBI" id="CHEBI:60344"/>
    </cofactor>
</comment>
<accession>G3P0P0</accession>
<feature type="region of interest" description="Disordered" evidence="10">
    <location>
        <begin position="769"/>
        <end position="800"/>
    </location>
</feature>
<dbReference type="PANTHER" id="PTHR11475:SF63">
    <property type="entry name" value="EOSINOPHIL PEROXIDASE"/>
    <property type="match status" value="1"/>
</dbReference>
<dbReference type="Pfam" id="PF00386">
    <property type="entry name" value="C1q"/>
    <property type="match status" value="1"/>
</dbReference>
<dbReference type="OrthoDB" id="823504at2759"/>
<dbReference type="OMA" id="RYQPMGP"/>
<evidence type="ECO:0000256" key="6">
    <source>
        <dbReference type="ARBA" id="ARBA00023004"/>
    </source>
</evidence>
<dbReference type="Gene3D" id="1.10.640.10">
    <property type="entry name" value="Haem peroxidase domain superfamily, animal type"/>
    <property type="match status" value="1"/>
</dbReference>
<dbReference type="Bgee" id="ENSGACG00000008429">
    <property type="expression patterns" value="Expressed in pharyngeal gill and 4 other cell types or tissues"/>
</dbReference>
<dbReference type="InterPro" id="IPR037120">
    <property type="entry name" value="Haem_peroxidase_sf_animal"/>
</dbReference>
<dbReference type="PROSITE" id="PS50292">
    <property type="entry name" value="PEROXIDASE_3"/>
    <property type="match status" value="1"/>
</dbReference>
<dbReference type="SUPFAM" id="SSF49842">
    <property type="entry name" value="TNF-like"/>
    <property type="match status" value="1"/>
</dbReference>
<dbReference type="InterPro" id="IPR001073">
    <property type="entry name" value="C1q_dom"/>
</dbReference>
<keyword evidence="6 9" id="KW-0408">Iron</keyword>
<evidence type="ECO:0000256" key="7">
    <source>
        <dbReference type="ARBA" id="ARBA00023157"/>
    </source>
</evidence>
<proteinExistence type="inferred from homology"/>
<dbReference type="STRING" id="69293.ENSGACP00000011163"/>
<dbReference type="AlphaFoldDB" id="G3P0P0"/>
<comment type="similarity">
    <text evidence="8">Belongs to the peroxidase family. XPO subfamily.</text>
</comment>
<evidence type="ECO:0000259" key="11">
    <source>
        <dbReference type="PROSITE" id="PS50871"/>
    </source>
</evidence>
<evidence type="ECO:0000256" key="4">
    <source>
        <dbReference type="ARBA" id="ARBA00022729"/>
    </source>
</evidence>
<evidence type="ECO:0000313" key="12">
    <source>
        <dbReference type="Ensembl" id="ENSGACP00000011163.2"/>
    </source>
</evidence>
<keyword evidence="5" id="KW-0560">Oxidoreductase</keyword>
<feature type="compositionally biased region" description="Pro residues" evidence="10">
    <location>
        <begin position="780"/>
        <end position="796"/>
    </location>
</feature>